<keyword evidence="2" id="KW-0964">Secreted</keyword>
<evidence type="ECO:0000313" key="5">
    <source>
        <dbReference type="EMBL" id="CAH1105484.1"/>
    </source>
</evidence>
<dbReference type="InterPro" id="IPR002413">
    <property type="entry name" value="V5_allergen-like"/>
</dbReference>
<evidence type="ECO:0000313" key="6">
    <source>
        <dbReference type="Proteomes" id="UP001153636"/>
    </source>
</evidence>
<dbReference type="CDD" id="cd05380">
    <property type="entry name" value="CAP_euk"/>
    <property type="match status" value="1"/>
</dbReference>
<keyword evidence="3" id="KW-1133">Transmembrane helix</keyword>
<dbReference type="Pfam" id="PF00188">
    <property type="entry name" value="CAP"/>
    <property type="match status" value="1"/>
</dbReference>
<evidence type="ECO:0000256" key="3">
    <source>
        <dbReference type="SAM" id="Phobius"/>
    </source>
</evidence>
<dbReference type="Proteomes" id="UP001153636">
    <property type="component" value="Chromosome 19"/>
</dbReference>
<dbReference type="GO" id="GO:0005576">
    <property type="term" value="C:extracellular region"/>
    <property type="evidence" value="ECO:0007669"/>
    <property type="project" value="UniProtKB-SubCell"/>
</dbReference>
<accession>A0A9P0G7Y4</accession>
<dbReference type="PANTHER" id="PTHR10334">
    <property type="entry name" value="CYSTEINE-RICH SECRETORY PROTEIN-RELATED"/>
    <property type="match status" value="1"/>
</dbReference>
<protein>
    <recommendedName>
        <fullName evidence="4">SCP domain-containing protein</fullName>
    </recommendedName>
</protein>
<gene>
    <name evidence="5" type="ORF">PSYICH_LOCUS6157</name>
</gene>
<keyword evidence="3" id="KW-0472">Membrane</keyword>
<dbReference type="PROSITE" id="PS01010">
    <property type="entry name" value="CRISP_2"/>
    <property type="match status" value="1"/>
</dbReference>
<keyword evidence="6" id="KW-1185">Reference proteome</keyword>
<feature type="domain" description="SCP" evidence="4">
    <location>
        <begin position="119"/>
        <end position="281"/>
    </location>
</feature>
<dbReference type="InterPro" id="IPR035940">
    <property type="entry name" value="CAP_sf"/>
</dbReference>
<dbReference type="OrthoDB" id="43654at2759"/>
<dbReference type="SMART" id="SM00198">
    <property type="entry name" value="SCP"/>
    <property type="match status" value="1"/>
</dbReference>
<organism evidence="5 6">
    <name type="scientific">Psylliodes chrysocephalus</name>
    <dbReference type="NCBI Taxonomy" id="3402493"/>
    <lineage>
        <taxon>Eukaryota</taxon>
        <taxon>Metazoa</taxon>
        <taxon>Ecdysozoa</taxon>
        <taxon>Arthropoda</taxon>
        <taxon>Hexapoda</taxon>
        <taxon>Insecta</taxon>
        <taxon>Pterygota</taxon>
        <taxon>Neoptera</taxon>
        <taxon>Endopterygota</taxon>
        <taxon>Coleoptera</taxon>
        <taxon>Polyphaga</taxon>
        <taxon>Cucujiformia</taxon>
        <taxon>Chrysomeloidea</taxon>
        <taxon>Chrysomelidae</taxon>
        <taxon>Galerucinae</taxon>
        <taxon>Alticini</taxon>
        <taxon>Psylliodes</taxon>
    </lineage>
</organism>
<dbReference type="InterPro" id="IPR001283">
    <property type="entry name" value="CRISP-related"/>
</dbReference>
<evidence type="ECO:0000256" key="1">
    <source>
        <dbReference type="ARBA" id="ARBA00004613"/>
    </source>
</evidence>
<dbReference type="EMBL" id="OV651831">
    <property type="protein sequence ID" value="CAH1105484.1"/>
    <property type="molecule type" value="Genomic_DNA"/>
</dbReference>
<dbReference type="InterPro" id="IPR018244">
    <property type="entry name" value="Allrgn_V5/Tpx1_CS"/>
</dbReference>
<dbReference type="AlphaFoldDB" id="A0A9P0G7Y4"/>
<dbReference type="SUPFAM" id="SSF55797">
    <property type="entry name" value="PR-1-like"/>
    <property type="match status" value="1"/>
</dbReference>
<name>A0A9P0G7Y4_9CUCU</name>
<reference evidence="5" key="1">
    <citation type="submission" date="2022-01" db="EMBL/GenBank/DDBJ databases">
        <authorList>
            <person name="King R."/>
        </authorList>
    </citation>
    <scope>NUCLEOTIDE SEQUENCE</scope>
</reference>
<evidence type="ECO:0000259" key="4">
    <source>
        <dbReference type="SMART" id="SM00198"/>
    </source>
</evidence>
<feature type="transmembrane region" description="Helical" evidence="3">
    <location>
        <begin position="339"/>
        <end position="361"/>
    </location>
</feature>
<dbReference type="Gene3D" id="3.40.33.10">
    <property type="entry name" value="CAP"/>
    <property type="match status" value="1"/>
</dbReference>
<dbReference type="InterPro" id="IPR014044">
    <property type="entry name" value="CAP_dom"/>
</dbReference>
<proteinExistence type="predicted"/>
<keyword evidence="3" id="KW-0812">Transmembrane</keyword>
<evidence type="ECO:0000256" key="2">
    <source>
        <dbReference type="ARBA" id="ARBA00022525"/>
    </source>
</evidence>
<dbReference type="PRINTS" id="PR00838">
    <property type="entry name" value="V5ALLERGEN"/>
</dbReference>
<dbReference type="PRINTS" id="PR00837">
    <property type="entry name" value="V5TPXLIKE"/>
</dbReference>
<comment type="subcellular location">
    <subcellularLocation>
        <location evidence="1">Secreted</location>
    </subcellularLocation>
</comment>
<sequence length="362" mass="41256">MRKITSIERTCLILLNRNVFQNVVKVMNFYKLAIIIVYYFISHTAEENANYLTKNSTKKWFNNFIQRLSSKNPYCSICCIDTTKNTLAKTCGKHTMCLYQNGIYGPGCKGFLDIPLSEDEIDVILDAHNTMRNKVATGKEERGNPGPQPTASNMRLLEWNVDLALIAHRWASQCIFAHDLCRDTTKYPVGQNIARGNFAISNDLSFIISWFDLVQYVGEQDLTSFQLSLKSPLRQYTQLVWAETYQIGCARVLFQQTTGRGNTSYHEHFICNYGPMGNIPGQAVYKTGEPCTNCPEGTGCAINYQGLCGTEIDVELIKNIELKAIKRKRRGKGLHISKCIRLVPVCCYYYFIIVIFLIIIFY</sequence>